<feature type="domain" description="Metallo-beta-lactamase" evidence="2">
    <location>
        <begin position="26"/>
        <end position="197"/>
    </location>
</feature>
<accession>G6XI58</accession>
<dbReference type="SMART" id="SM00849">
    <property type="entry name" value="Lactamase_B"/>
    <property type="match status" value="1"/>
</dbReference>
<name>G6XI58_9PROT</name>
<keyword evidence="4" id="KW-1185">Reference proteome</keyword>
<dbReference type="Proteomes" id="UP000004949">
    <property type="component" value="Unassembled WGS sequence"/>
</dbReference>
<gene>
    <name evidence="3" type="ORF">GMO_12680</name>
</gene>
<dbReference type="InterPro" id="IPR001279">
    <property type="entry name" value="Metallo-B-lactamas"/>
</dbReference>
<organism evidence="3 4">
    <name type="scientific">Gluconobacter morbifer G707</name>
    <dbReference type="NCBI Taxonomy" id="1088869"/>
    <lineage>
        <taxon>Bacteria</taxon>
        <taxon>Pseudomonadati</taxon>
        <taxon>Pseudomonadota</taxon>
        <taxon>Alphaproteobacteria</taxon>
        <taxon>Acetobacterales</taxon>
        <taxon>Acetobacteraceae</taxon>
        <taxon>Gluconobacter</taxon>
    </lineage>
</organism>
<dbReference type="InterPro" id="IPR036866">
    <property type="entry name" value="RibonucZ/Hydroxyglut_hydro"/>
</dbReference>
<dbReference type="eggNOG" id="COG1235">
    <property type="taxonomic scope" value="Bacteria"/>
</dbReference>
<dbReference type="AlphaFoldDB" id="G6XI58"/>
<dbReference type="Pfam" id="PF12706">
    <property type="entry name" value="Lactamase_B_2"/>
    <property type="match status" value="1"/>
</dbReference>
<sequence>MIGGGEGLQTGIWGSCDPQEPRNRRTRTSAVLESENGFRLLVDSGPDFRHQMLACGLSHVHGVIYTHAHGDHIGGLDELRAVNRVIESPLPLFAAQDVMDELRLRYAYAFAPWKGPDFYRPVFDETIVRAGDVIPLPEMTLRLFEQQHGRITSLGIRVDDFAYSTDVDTLSEDGLMALTGIRTWVVDCFQHEPHPAHAWVQRVLEWRDRIGCPRTILTHMGPEMDYRMLCQTLPADVEPAYDGMVLDL</sequence>
<dbReference type="STRING" id="1088869.GMO_12680"/>
<feature type="region of interest" description="Disordered" evidence="1">
    <location>
        <begin position="1"/>
        <end position="28"/>
    </location>
</feature>
<dbReference type="SUPFAM" id="SSF56281">
    <property type="entry name" value="Metallo-hydrolase/oxidoreductase"/>
    <property type="match status" value="1"/>
</dbReference>
<dbReference type="EMBL" id="AGQV01000002">
    <property type="protein sequence ID" value="EHH68498.1"/>
    <property type="molecule type" value="Genomic_DNA"/>
</dbReference>
<evidence type="ECO:0000259" key="2">
    <source>
        <dbReference type="SMART" id="SM00849"/>
    </source>
</evidence>
<protein>
    <submittedName>
        <fullName evidence="3">PhnP protein</fullName>
    </submittedName>
</protein>
<dbReference type="PANTHER" id="PTHR42663">
    <property type="entry name" value="HYDROLASE C777.06C-RELATED-RELATED"/>
    <property type="match status" value="1"/>
</dbReference>
<dbReference type="PATRIC" id="fig|1088869.3.peg.1270"/>
<comment type="caution">
    <text evidence="3">The sequence shown here is derived from an EMBL/GenBank/DDBJ whole genome shotgun (WGS) entry which is preliminary data.</text>
</comment>
<dbReference type="Gene3D" id="3.60.15.10">
    <property type="entry name" value="Ribonuclease Z/Hydroxyacylglutathione hydrolase-like"/>
    <property type="match status" value="1"/>
</dbReference>
<evidence type="ECO:0000313" key="4">
    <source>
        <dbReference type="Proteomes" id="UP000004949"/>
    </source>
</evidence>
<reference evidence="3 4" key="1">
    <citation type="submission" date="2011-10" db="EMBL/GenBank/DDBJ databases">
        <title>Genome sequence of Gluconobacter morbifer G707, isolated from Drosophila gut.</title>
        <authorList>
            <person name="Lee W.-J."/>
            <person name="Kim E.-K."/>
        </authorList>
    </citation>
    <scope>NUCLEOTIDE SEQUENCE [LARGE SCALE GENOMIC DNA]</scope>
    <source>
        <strain evidence="3 4">G707</strain>
    </source>
</reference>
<proteinExistence type="predicted"/>
<dbReference type="CDD" id="cd16279">
    <property type="entry name" value="metallo-hydrolase-like_MBL-fold"/>
    <property type="match status" value="1"/>
</dbReference>
<dbReference type="PANTHER" id="PTHR42663:SF6">
    <property type="entry name" value="HYDROLASE C777.06C-RELATED"/>
    <property type="match status" value="1"/>
</dbReference>
<evidence type="ECO:0000313" key="3">
    <source>
        <dbReference type="EMBL" id="EHH68498.1"/>
    </source>
</evidence>
<evidence type="ECO:0000256" key="1">
    <source>
        <dbReference type="SAM" id="MobiDB-lite"/>
    </source>
</evidence>